<keyword evidence="14" id="KW-1185">Reference proteome</keyword>
<dbReference type="Gene3D" id="1.20.5.100">
    <property type="entry name" value="Cytochrome c1, transmembrane anchor, C-terminal"/>
    <property type="match status" value="1"/>
</dbReference>
<dbReference type="Proteomes" id="UP000530660">
    <property type="component" value="Unassembled WGS sequence"/>
</dbReference>
<dbReference type="InterPro" id="IPR001732">
    <property type="entry name" value="UDP-Glc/GDP-Man_DH_N"/>
</dbReference>
<dbReference type="InterPro" id="IPR008927">
    <property type="entry name" value="6-PGluconate_DH-like_C_sf"/>
</dbReference>
<dbReference type="Pfam" id="PF00984">
    <property type="entry name" value="UDPG_MGDP_dh"/>
    <property type="match status" value="1"/>
</dbReference>
<organism evidence="13 14">
    <name type="scientific">Cyanidiococcus yangmingshanensis</name>
    <dbReference type="NCBI Taxonomy" id="2690220"/>
    <lineage>
        <taxon>Eukaryota</taxon>
        <taxon>Rhodophyta</taxon>
        <taxon>Bangiophyceae</taxon>
        <taxon>Cyanidiales</taxon>
        <taxon>Cyanidiaceae</taxon>
        <taxon>Cyanidiococcus</taxon>
    </lineage>
</organism>
<evidence type="ECO:0000256" key="10">
    <source>
        <dbReference type="PIRSR" id="PIRSR500133-2"/>
    </source>
</evidence>
<feature type="binding site" evidence="10">
    <location>
        <begin position="223"/>
        <end position="227"/>
    </location>
    <ligand>
        <name>substrate</name>
    </ligand>
</feature>
<dbReference type="Gene3D" id="3.40.50.720">
    <property type="entry name" value="NAD(P)-binding Rossmann-like Domain"/>
    <property type="match status" value="2"/>
</dbReference>
<dbReference type="EC" id="1.1.1.22" evidence="3 8"/>
<feature type="binding site" evidence="11">
    <location>
        <position position="349"/>
    </location>
    <ligand>
        <name>NAD(+)</name>
        <dbReference type="ChEBI" id="CHEBI:57540"/>
    </ligand>
</feature>
<feature type="binding site" evidence="10">
    <location>
        <position position="445"/>
    </location>
    <ligand>
        <name>substrate</name>
    </ligand>
</feature>
<evidence type="ECO:0000256" key="7">
    <source>
        <dbReference type="ARBA" id="ARBA00047473"/>
    </source>
</evidence>
<feature type="binding site" evidence="11">
    <location>
        <begin position="93"/>
        <end position="97"/>
    </location>
    <ligand>
        <name>NAD(+)</name>
        <dbReference type="ChEBI" id="CHEBI:57540"/>
    </ligand>
</feature>
<dbReference type="GO" id="GO:0051287">
    <property type="term" value="F:NAD binding"/>
    <property type="evidence" value="ECO:0007669"/>
    <property type="project" value="InterPro"/>
</dbReference>
<dbReference type="PIRSF" id="PIRSF000124">
    <property type="entry name" value="UDPglc_GDPman_dh"/>
    <property type="match status" value="1"/>
</dbReference>
<dbReference type="PANTHER" id="PTHR11374:SF3">
    <property type="entry name" value="UDP-GLUCOSE 6-DEHYDROGENASE"/>
    <property type="match status" value="1"/>
</dbReference>
<dbReference type="PANTHER" id="PTHR11374">
    <property type="entry name" value="UDP-GLUCOSE DEHYDROGENASE/UDP-MANNAC DEHYDROGENASE"/>
    <property type="match status" value="1"/>
</dbReference>
<comment type="caution">
    <text evidence="13">The sequence shown here is derived from an EMBL/GenBank/DDBJ whole genome shotgun (WGS) entry which is preliminary data.</text>
</comment>
<sequence length="474" mass="51841">MLGSRPLRVACIGAGYVGGPTMAVIASKTSPDAVQIQVLDISEERIAAWNSDRLPLYEPGLTELVFGSRGRNLHFSTAIEDGIKWADLIFVAVNTPTKECGIGAGSAADLTYVELAARQIAAAADTPKIVVEKSTVPIRTAEALGAILEACGRTSFEILSNPEFLAEGTAVRDLCEPDRVLIGGNLETDSGRRAVETLTELYAHWVPRERILATNVWSSELSKLVANAFLAQRVSSINSISALCELSGAEIDEVARAVGLDARIGPHFLKCSVGFGGSCFQKDILNLVYLCESFGLNTVADYWRSVIAINDWQKQRFTARILHGLYNTATNKKIAILGFAFKKDTGDTRESAAIDVCGNLLQECAKLSIYDPKVPAEQIWTDLTRRCRRTRDELAHYVTLAESAEEAAMNSHAIVILTEWDEFRTLDYAKVYKGMCRPAFLFDGRSICDMKALSQIGFVCYAIGSPVDSRIRLR</sequence>
<keyword evidence="5 8" id="KW-0560">Oxidoreductase</keyword>
<evidence type="ECO:0000313" key="13">
    <source>
        <dbReference type="EMBL" id="KAF6005401.1"/>
    </source>
</evidence>
<feature type="active site" description="Nucleophile" evidence="9">
    <location>
        <position position="279"/>
    </location>
</feature>
<evidence type="ECO:0000256" key="1">
    <source>
        <dbReference type="ARBA" id="ARBA00004701"/>
    </source>
</evidence>
<feature type="binding site" evidence="10">
    <location>
        <begin position="270"/>
        <end position="276"/>
    </location>
    <ligand>
        <name>substrate</name>
    </ligand>
</feature>
<feature type="binding site" evidence="11">
    <location>
        <begin position="279"/>
        <end position="282"/>
    </location>
    <ligand>
        <name>NAD(+)</name>
        <dbReference type="ChEBI" id="CHEBI:57540"/>
    </ligand>
</feature>
<comment type="catalytic activity">
    <reaction evidence="7 8">
        <text>UDP-alpha-D-glucose + 2 NAD(+) + H2O = UDP-alpha-D-glucuronate + 2 NADH + 3 H(+)</text>
        <dbReference type="Rhea" id="RHEA:23596"/>
        <dbReference type="ChEBI" id="CHEBI:15377"/>
        <dbReference type="ChEBI" id="CHEBI:15378"/>
        <dbReference type="ChEBI" id="CHEBI:57540"/>
        <dbReference type="ChEBI" id="CHEBI:57945"/>
        <dbReference type="ChEBI" id="CHEBI:58052"/>
        <dbReference type="ChEBI" id="CHEBI:58885"/>
        <dbReference type="EC" id="1.1.1.22"/>
    </reaction>
</comment>
<evidence type="ECO:0000259" key="12">
    <source>
        <dbReference type="SMART" id="SM00984"/>
    </source>
</evidence>
<feature type="domain" description="UDP-glucose/GDP-mannose dehydrogenase C-terminal" evidence="12">
    <location>
        <begin position="335"/>
        <end position="450"/>
    </location>
</feature>
<reference evidence="13 14" key="1">
    <citation type="journal article" date="2020" name="J. Phycol.">
        <title>Comparative genome analysis reveals Cyanidiococcus gen. nov., a new extremophilic red algal genus sister to Cyanidioschyzon (Cyanidioschyzonaceae, Rhodophyta).</title>
        <authorList>
            <person name="Liu S.-L."/>
            <person name="Chiang Y.-R."/>
            <person name="Yoon H.S."/>
            <person name="Fu H.-Y."/>
        </authorList>
    </citation>
    <scope>NUCLEOTIDE SEQUENCE [LARGE SCALE GENOMIC DNA]</scope>
    <source>
        <strain evidence="13 14">THAL066</strain>
    </source>
</reference>
<dbReference type="AlphaFoldDB" id="A0A7J7ISR0"/>
<feature type="binding site" evidence="10">
    <location>
        <begin position="163"/>
        <end position="167"/>
    </location>
    <ligand>
        <name>substrate</name>
    </ligand>
</feature>
<dbReference type="OrthoDB" id="5059218at2759"/>
<evidence type="ECO:0000256" key="5">
    <source>
        <dbReference type="ARBA" id="ARBA00023002"/>
    </source>
</evidence>
<evidence type="ECO:0000256" key="11">
    <source>
        <dbReference type="PIRSR" id="PIRSR500133-3"/>
    </source>
</evidence>
<evidence type="ECO:0000256" key="2">
    <source>
        <dbReference type="ARBA" id="ARBA00006601"/>
    </source>
</evidence>
<dbReference type="SMART" id="SM00984">
    <property type="entry name" value="UDPG_MGDP_dh_C"/>
    <property type="match status" value="1"/>
</dbReference>
<dbReference type="GO" id="GO:0005634">
    <property type="term" value="C:nucleus"/>
    <property type="evidence" value="ECO:0007669"/>
    <property type="project" value="TreeGrafter"/>
</dbReference>
<evidence type="ECO:0000256" key="9">
    <source>
        <dbReference type="PIRSR" id="PIRSR500133-1"/>
    </source>
</evidence>
<comment type="similarity">
    <text evidence="2 8">Belongs to the UDP-glucose/GDP-mannose dehydrogenase family.</text>
</comment>
<dbReference type="InterPro" id="IPR028356">
    <property type="entry name" value="UDPglc_DH_euk"/>
</dbReference>
<name>A0A7J7ISR0_9RHOD</name>
<dbReference type="InterPro" id="IPR036291">
    <property type="entry name" value="NAD(P)-bd_dom_sf"/>
</dbReference>
<dbReference type="SUPFAM" id="SSF51735">
    <property type="entry name" value="NAD(P)-binding Rossmann-fold domains"/>
    <property type="match status" value="1"/>
</dbReference>
<dbReference type="Pfam" id="PF03721">
    <property type="entry name" value="UDPG_MGDP_dh_N"/>
    <property type="match status" value="1"/>
</dbReference>
<dbReference type="InterPro" id="IPR017476">
    <property type="entry name" value="UDP-Glc/GDP-Man"/>
</dbReference>
<proteinExistence type="inferred from homology"/>
<keyword evidence="6 8" id="KW-0520">NAD</keyword>
<feature type="binding site" evidence="11">
    <location>
        <begin position="13"/>
        <end position="18"/>
    </location>
    <ligand>
        <name>NAD(+)</name>
        <dbReference type="ChEBI" id="CHEBI:57540"/>
    </ligand>
</feature>
<dbReference type="InterPro" id="IPR014027">
    <property type="entry name" value="UDP-Glc/GDP-Man_DH_C"/>
</dbReference>
<dbReference type="FunFam" id="3.40.50.720:FF:000114">
    <property type="entry name" value="UDP-glucose 6-dehydrogenase"/>
    <property type="match status" value="1"/>
</dbReference>
<comment type="pathway">
    <text evidence="1">Nucleotide-sugar biosynthesis; UDP-alpha-D-glucuronate biosynthesis; UDP-alpha-D-glucuronate from UDP-alpha-D-glucose: step 1/1.</text>
</comment>
<evidence type="ECO:0000256" key="8">
    <source>
        <dbReference type="PIRNR" id="PIRNR000124"/>
    </source>
</evidence>
<dbReference type="PIRSF" id="PIRSF500133">
    <property type="entry name" value="UDPglc_DH_euk"/>
    <property type="match status" value="1"/>
</dbReference>
<evidence type="ECO:0000256" key="3">
    <source>
        <dbReference type="ARBA" id="ARBA00012954"/>
    </source>
</evidence>
<dbReference type="FunFam" id="3.40.50.720:FF:000032">
    <property type="entry name" value="UDP-glucose 6-dehydrogenase"/>
    <property type="match status" value="1"/>
</dbReference>
<dbReference type="InterPro" id="IPR014026">
    <property type="entry name" value="UDP-Glc/GDP-Man_DH_dimer"/>
</dbReference>
<feature type="binding site" evidence="11">
    <location>
        <position position="45"/>
    </location>
    <ligand>
        <name>NAD(+)</name>
        <dbReference type="ChEBI" id="CHEBI:57540"/>
    </ligand>
</feature>
<dbReference type="NCBIfam" id="TIGR03026">
    <property type="entry name" value="NDP-sugDHase"/>
    <property type="match status" value="1"/>
</dbReference>
<feature type="binding site" evidence="10">
    <location>
        <position position="263"/>
    </location>
    <ligand>
        <name>substrate</name>
    </ligand>
</feature>
<dbReference type="UniPathway" id="UPA00038">
    <property type="reaction ID" value="UER00491"/>
</dbReference>
<feature type="binding site" evidence="10">
    <location>
        <begin position="341"/>
        <end position="342"/>
    </location>
    <ligand>
        <name>substrate</name>
    </ligand>
</feature>
<dbReference type="EMBL" id="VWRR01000001">
    <property type="protein sequence ID" value="KAF6005401.1"/>
    <property type="molecule type" value="Genomic_DNA"/>
</dbReference>
<feature type="binding site" evidence="11">
    <location>
        <position position="167"/>
    </location>
    <ligand>
        <name>NAD(+)</name>
        <dbReference type="ChEBI" id="CHEBI:57540"/>
    </ligand>
</feature>
<feature type="binding site" evidence="11">
    <location>
        <position position="40"/>
    </location>
    <ligand>
        <name>NAD(+)</name>
        <dbReference type="ChEBI" id="CHEBI:57540"/>
    </ligand>
</feature>
<dbReference type="SUPFAM" id="SSF52413">
    <property type="entry name" value="UDP-glucose/GDP-mannose dehydrogenase C-terminal domain"/>
    <property type="match status" value="1"/>
</dbReference>
<dbReference type="SUPFAM" id="SSF48179">
    <property type="entry name" value="6-phosphogluconate dehydrogenase C-terminal domain-like"/>
    <property type="match status" value="1"/>
</dbReference>
<evidence type="ECO:0000256" key="6">
    <source>
        <dbReference type="ARBA" id="ARBA00023027"/>
    </source>
</evidence>
<dbReference type="GO" id="GO:0006065">
    <property type="term" value="P:UDP-glucuronate biosynthetic process"/>
    <property type="evidence" value="ECO:0007669"/>
    <property type="project" value="UniProtKB-UniPathway"/>
</dbReference>
<evidence type="ECO:0000313" key="14">
    <source>
        <dbReference type="Proteomes" id="UP000530660"/>
    </source>
</evidence>
<feature type="binding site" evidence="11">
    <location>
        <begin position="134"/>
        <end position="135"/>
    </location>
    <ligand>
        <name>NAD(+)</name>
        <dbReference type="ChEBI" id="CHEBI:57540"/>
    </ligand>
</feature>
<dbReference type="GO" id="GO:0006024">
    <property type="term" value="P:glycosaminoglycan biosynthetic process"/>
    <property type="evidence" value="ECO:0007669"/>
    <property type="project" value="TreeGrafter"/>
</dbReference>
<gene>
    <name evidence="13" type="ORF">F1559_004901</name>
</gene>
<accession>A0A7J7ISR0</accession>
<protein>
    <recommendedName>
        <fullName evidence="4 8">UDP-glucose 6-dehydrogenase</fullName>
        <ecNumber evidence="3 8">1.1.1.22</ecNumber>
    </recommendedName>
</protein>
<evidence type="ECO:0000256" key="4">
    <source>
        <dbReference type="ARBA" id="ARBA00015132"/>
    </source>
</evidence>
<dbReference type="GO" id="GO:0003979">
    <property type="term" value="F:UDP-glucose 6-dehydrogenase activity"/>
    <property type="evidence" value="ECO:0007669"/>
    <property type="project" value="UniProtKB-EC"/>
</dbReference>
<dbReference type="Pfam" id="PF03720">
    <property type="entry name" value="UDPG_MGDP_dh_C"/>
    <property type="match status" value="1"/>
</dbReference>
<dbReference type="InterPro" id="IPR036220">
    <property type="entry name" value="UDP-Glc/GDP-Man_DH_C_sf"/>
</dbReference>
<dbReference type="FunFam" id="1.20.5.100:FF:000001">
    <property type="entry name" value="UDP-glucose 6-dehydrogenase"/>
    <property type="match status" value="1"/>
</dbReference>